<evidence type="ECO:0000313" key="4">
    <source>
        <dbReference type="Proteomes" id="UP000280960"/>
    </source>
</evidence>
<proteinExistence type="predicted"/>
<evidence type="ECO:0000256" key="1">
    <source>
        <dbReference type="ARBA" id="ARBA00022801"/>
    </source>
</evidence>
<evidence type="ECO:0000259" key="2">
    <source>
        <dbReference type="PROSITE" id="PS50263"/>
    </source>
</evidence>
<gene>
    <name evidence="3" type="ORF">D2962_03095</name>
</gene>
<reference evidence="3 4" key="1">
    <citation type="submission" date="2018-10" db="EMBL/GenBank/DDBJ databases">
        <authorList>
            <person name="Zhang X."/>
        </authorList>
    </citation>
    <scope>NUCLEOTIDE SEQUENCE [LARGE SCALE GENOMIC DNA]</scope>
    <source>
        <strain evidence="3 4">SK-G1</strain>
    </source>
</reference>
<dbReference type="Pfam" id="PF00795">
    <property type="entry name" value="CN_hydrolase"/>
    <property type="match status" value="1"/>
</dbReference>
<dbReference type="RefSeq" id="WP_122014113.1">
    <property type="nucleotide sequence ID" value="NZ_CP033169.1"/>
</dbReference>
<dbReference type="AlphaFoldDB" id="A0A3G2R3M1"/>
<dbReference type="Gene3D" id="3.60.110.10">
    <property type="entry name" value="Carbon-nitrogen hydrolase"/>
    <property type="match status" value="1"/>
</dbReference>
<protein>
    <submittedName>
        <fullName evidence="3">Nitrilase</fullName>
    </submittedName>
</protein>
<accession>A0A3G2R3M1</accession>
<dbReference type="KEGG" id="bacg:D2962_03095"/>
<dbReference type="InterPro" id="IPR050345">
    <property type="entry name" value="Aliph_Amidase/BUP"/>
</dbReference>
<dbReference type="Proteomes" id="UP000280960">
    <property type="component" value="Chromosome"/>
</dbReference>
<keyword evidence="4" id="KW-1185">Reference proteome</keyword>
<sequence length="338" mass="38409">MGLYDFAAKIFLSYRFRMAPLKKHISGMKPAVYNKSKTPLKVAAIQVEFILHKTSIEYFEHMKSLAETAIREGAVFVAYPENIHLPLYGLLPGIEKSFLGDSSTNKNGGNIRDAFMMVGPYLKGVYFETFSAIARLYGIYVMGGSITVPEEGELYNIAYLFGPDGKQIGSQKKLHITPDEETFGLKPGSELKIYDLPFGKVAFPVCMDATYYETFELARKKGADMVVIPIGNMEEYEFYRALRGIWPRVQESRVIGIKSALVGRVAQFNFTGRAGIFAPIDLTPNRDGILKISENHYGDEVITAEVDIETLRRYREQDELLWDRNEVLYRKYFSKLYV</sequence>
<evidence type="ECO:0000313" key="3">
    <source>
        <dbReference type="EMBL" id="AYO29728.1"/>
    </source>
</evidence>
<dbReference type="PROSITE" id="PS50263">
    <property type="entry name" value="CN_HYDROLASE"/>
    <property type="match status" value="1"/>
</dbReference>
<dbReference type="GO" id="GO:0016811">
    <property type="term" value="F:hydrolase activity, acting on carbon-nitrogen (but not peptide) bonds, in linear amides"/>
    <property type="evidence" value="ECO:0007669"/>
    <property type="project" value="TreeGrafter"/>
</dbReference>
<dbReference type="InterPro" id="IPR036526">
    <property type="entry name" value="C-N_Hydrolase_sf"/>
</dbReference>
<dbReference type="PANTHER" id="PTHR43674">
    <property type="entry name" value="NITRILASE C965.09-RELATED"/>
    <property type="match status" value="1"/>
</dbReference>
<organism evidence="3 4">
    <name type="scientific">Biomaibacter acetigenes</name>
    <dbReference type="NCBI Taxonomy" id="2316383"/>
    <lineage>
        <taxon>Bacteria</taxon>
        <taxon>Bacillati</taxon>
        <taxon>Bacillota</taxon>
        <taxon>Clostridia</taxon>
        <taxon>Thermosediminibacterales</taxon>
        <taxon>Tepidanaerobacteraceae</taxon>
        <taxon>Biomaibacter</taxon>
    </lineage>
</organism>
<dbReference type="PANTHER" id="PTHR43674:SF13">
    <property type="entry name" value="CN HYDROLASE DOMAIN-CONTAINING PROTEIN"/>
    <property type="match status" value="1"/>
</dbReference>
<dbReference type="InterPro" id="IPR003010">
    <property type="entry name" value="C-N_Hydrolase"/>
</dbReference>
<name>A0A3G2R3M1_9FIRM</name>
<feature type="domain" description="CN hydrolase" evidence="2">
    <location>
        <begin position="40"/>
        <end position="308"/>
    </location>
</feature>
<dbReference type="EMBL" id="CP033169">
    <property type="protein sequence ID" value="AYO29728.1"/>
    <property type="molecule type" value="Genomic_DNA"/>
</dbReference>
<keyword evidence="1" id="KW-0378">Hydrolase</keyword>
<dbReference type="SUPFAM" id="SSF56317">
    <property type="entry name" value="Carbon-nitrogen hydrolase"/>
    <property type="match status" value="1"/>
</dbReference>